<keyword evidence="1" id="KW-0560">Oxidoreductase</keyword>
<dbReference type="SUPFAM" id="SSF50475">
    <property type="entry name" value="FMN-binding split barrel"/>
    <property type="match status" value="1"/>
</dbReference>
<dbReference type="PANTHER" id="PTHR30466:SF1">
    <property type="entry name" value="FMN REDUCTASE (NADH) RUTF"/>
    <property type="match status" value="1"/>
</dbReference>
<sequence>MEFTYAQESRRYPAGACLRKYHATRLLRQQDQPEPQLQDEAPSAATAGINTNAIIDTARIDETRPVITTQGEATTEQDVTSTEGEELPTKISDPDVVDPELKEAVRSVLRKVPNSVAVITVKSIDPETKQHVPMGVAVSSLSSVTLDPPTISFNIKQPSKTLDAIRAADGLFRVHFPTASSAGANVVELFCRGNQPDAYILRSRDLELFVPSDSSQEGATTSLAPQIRDKTICASMECTVTHEVPIADHVILAARVDSLERTRWKDATIAYADGKYMRSDSVIALHGSSSNPSNPANSGNNWSIWDYPLFHGEEVRKDYLEYIKTVINSDQEYLDKPLHQATRKLENALPYSPVNFGIDTSVLLAKCREDKAPNDEPQNGKETSPVLAEFYGRLSPHAMATVLERAKKLVKEDPLFLSFNYKEFLTQIGVNNRARNILPSDFMSALRAEGLVGEFEPSKGFHGRSYSIHYDLETLEQVEVKLREHLRTLEYEEALHTRLDTIVTSFGLDRSAASYLNKSRPRLIAESQPEQFDDSKINIRGEVTQEEARIVLRRIMRFLEVKNPHNLAKQLRIPPYEALRIKGVHPTITGMDVEYIFGKINHLHGSISRPDDFDKAITEMLAPYFEGKIEWDDLEQRAKNLVQKHPSQAISKSLTDKLAAVGLSWNAKVIKTGDKKLRRLLRGSNIFEEMLARELINHLGKGTDEENRAIAQYLEEIDGARAHSKQHLTFTPSQLPADPSSSDEMQKAMLATPYGDGSNGTRINWKTSGIRGKRTADGNLIRTHFAAAPSFTKYFVKKSAANKNSGTGWSTYSLNGEKK</sequence>
<accession>A0A9W8Y242</accession>
<evidence type="ECO:0000313" key="5">
    <source>
        <dbReference type="Proteomes" id="UP001140560"/>
    </source>
</evidence>
<feature type="domain" description="Flavin reductase like" evidence="3">
    <location>
        <begin position="109"/>
        <end position="278"/>
    </location>
</feature>
<dbReference type="SMART" id="SM00903">
    <property type="entry name" value="Flavin_Reduct"/>
    <property type="match status" value="1"/>
</dbReference>
<dbReference type="Gene3D" id="2.30.110.10">
    <property type="entry name" value="Electron Transport, Fmn-binding Protein, Chain A"/>
    <property type="match status" value="1"/>
</dbReference>
<gene>
    <name evidence="4" type="ORF">N0V83_008437</name>
</gene>
<proteinExistence type="predicted"/>
<dbReference type="GO" id="GO:0010181">
    <property type="term" value="F:FMN binding"/>
    <property type="evidence" value="ECO:0007669"/>
    <property type="project" value="InterPro"/>
</dbReference>
<organism evidence="4 5">
    <name type="scientific">Neocucurbitaria cava</name>
    <dbReference type="NCBI Taxonomy" id="798079"/>
    <lineage>
        <taxon>Eukaryota</taxon>
        <taxon>Fungi</taxon>
        <taxon>Dikarya</taxon>
        <taxon>Ascomycota</taxon>
        <taxon>Pezizomycotina</taxon>
        <taxon>Dothideomycetes</taxon>
        <taxon>Pleosporomycetidae</taxon>
        <taxon>Pleosporales</taxon>
        <taxon>Pleosporineae</taxon>
        <taxon>Cucurbitariaceae</taxon>
        <taxon>Neocucurbitaria</taxon>
    </lineage>
</organism>
<reference evidence="4" key="1">
    <citation type="submission" date="2022-10" db="EMBL/GenBank/DDBJ databases">
        <title>Tapping the CABI collections for fungal endophytes: first genome assemblies for Collariella, Neodidymelliopsis, Ascochyta clinopodiicola, Didymella pomorum, Didymosphaeria variabile, Neocosmospora piperis and Neocucurbitaria cava.</title>
        <authorList>
            <person name="Hill R."/>
        </authorList>
    </citation>
    <scope>NUCLEOTIDE SEQUENCE</scope>
    <source>
        <strain evidence="4">IMI 356814</strain>
    </source>
</reference>
<evidence type="ECO:0000256" key="2">
    <source>
        <dbReference type="SAM" id="MobiDB-lite"/>
    </source>
</evidence>
<name>A0A9W8Y242_9PLEO</name>
<protein>
    <recommendedName>
        <fullName evidence="3">Flavin reductase like domain-containing protein</fullName>
    </recommendedName>
</protein>
<feature type="region of interest" description="Disordered" evidence="2">
    <location>
        <begin position="68"/>
        <end position="88"/>
    </location>
</feature>
<dbReference type="Pfam" id="PF01613">
    <property type="entry name" value="Flavin_Reduct"/>
    <property type="match status" value="1"/>
</dbReference>
<dbReference type="PANTHER" id="PTHR30466">
    <property type="entry name" value="FLAVIN REDUCTASE"/>
    <property type="match status" value="1"/>
</dbReference>
<dbReference type="InterPro" id="IPR012349">
    <property type="entry name" value="Split_barrel_FMN-bd"/>
</dbReference>
<dbReference type="InterPro" id="IPR002563">
    <property type="entry name" value="Flavin_Rdtase-like_dom"/>
</dbReference>
<dbReference type="GO" id="GO:0042602">
    <property type="term" value="F:riboflavin reductase (NADPH) activity"/>
    <property type="evidence" value="ECO:0007669"/>
    <property type="project" value="TreeGrafter"/>
</dbReference>
<feature type="compositionally biased region" description="Polar residues" evidence="2">
    <location>
        <begin position="68"/>
        <end position="82"/>
    </location>
</feature>
<dbReference type="EMBL" id="JAPEUY010000015">
    <property type="protein sequence ID" value="KAJ4365816.1"/>
    <property type="molecule type" value="Genomic_DNA"/>
</dbReference>
<evidence type="ECO:0000256" key="1">
    <source>
        <dbReference type="ARBA" id="ARBA00023002"/>
    </source>
</evidence>
<dbReference type="AlphaFoldDB" id="A0A9W8Y242"/>
<comment type="caution">
    <text evidence="4">The sequence shown here is derived from an EMBL/GenBank/DDBJ whole genome shotgun (WGS) entry which is preliminary data.</text>
</comment>
<evidence type="ECO:0000313" key="4">
    <source>
        <dbReference type="EMBL" id="KAJ4365816.1"/>
    </source>
</evidence>
<keyword evidence="5" id="KW-1185">Reference proteome</keyword>
<dbReference type="Proteomes" id="UP001140560">
    <property type="component" value="Unassembled WGS sequence"/>
</dbReference>
<dbReference type="OrthoDB" id="2015405at2759"/>
<dbReference type="InterPro" id="IPR050268">
    <property type="entry name" value="NADH-dep_flavin_reductase"/>
</dbReference>
<evidence type="ECO:0000259" key="3">
    <source>
        <dbReference type="SMART" id="SM00903"/>
    </source>
</evidence>